<dbReference type="AlphaFoldDB" id="A0A6M3LQ36"/>
<evidence type="ECO:0000313" key="1">
    <source>
        <dbReference type="EMBL" id="QJA95151.1"/>
    </source>
</evidence>
<sequence length="50" mass="6017">MTTCYLCHNPDAVGYAFNRNDQEWQPLCPSCYEKEKPEIWDRFKEEEDEG</sequence>
<protein>
    <submittedName>
        <fullName evidence="1">Uncharacterized protein</fullName>
    </submittedName>
</protein>
<name>A0A6M3LQ36_9ZZZZ</name>
<organism evidence="1">
    <name type="scientific">viral metagenome</name>
    <dbReference type="NCBI Taxonomy" id="1070528"/>
    <lineage>
        <taxon>unclassified sequences</taxon>
        <taxon>metagenomes</taxon>
        <taxon>organismal metagenomes</taxon>
    </lineage>
</organism>
<proteinExistence type="predicted"/>
<reference evidence="1" key="1">
    <citation type="submission" date="2020-03" db="EMBL/GenBank/DDBJ databases">
        <title>The deep terrestrial virosphere.</title>
        <authorList>
            <person name="Holmfeldt K."/>
            <person name="Nilsson E."/>
            <person name="Simone D."/>
            <person name="Lopez-Fernandez M."/>
            <person name="Wu X."/>
            <person name="de Brujin I."/>
            <person name="Lundin D."/>
            <person name="Andersson A."/>
            <person name="Bertilsson S."/>
            <person name="Dopson M."/>
        </authorList>
    </citation>
    <scope>NUCLEOTIDE SEQUENCE</scope>
    <source>
        <strain evidence="1">MM415B05603</strain>
    </source>
</reference>
<dbReference type="EMBL" id="MT143290">
    <property type="protein sequence ID" value="QJA95151.1"/>
    <property type="molecule type" value="Genomic_DNA"/>
</dbReference>
<accession>A0A6M3LQ36</accession>
<gene>
    <name evidence="1" type="ORF">MM415B05603_0003</name>
</gene>